<dbReference type="InterPro" id="IPR001207">
    <property type="entry name" value="Transposase_mutator"/>
</dbReference>
<dbReference type="NCBIfam" id="NF033543">
    <property type="entry name" value="transpos_IS256"/>
    <property type="match status" value="1"/>
</dbReference>
<dbReference type="GO" id="GO:0003677">
    <property type="term" value="F:DNA binding"/>
    <property type="evidence" value="ECO:0007669"/>
    <property type="project" value="UniProtKB-UniRule"/>
</dbReference>
<keyword evidence="3 6" id="KW-0815">Transposition</keyword>
<evidence type="ECO:0000256" key="4">
    <source>
        <dbReference type="ARBA" id="ARBA00023125"/>
    </source>
</evidence>
<protein>
    <recommendedName>
        <fullName evidence="6">Mutator family transposase</fullName>
    </recommendedName>
</protein>
<evidence type="ECO:0000313" key="8">
    <source>
        <dbReference type="Proteomes" id="UP000469949"/>
    </source>
</evidence>
<gene>
    <name evidence="7" type="ORF">F8B43_5642</name>
</gene>
<comment type="similarity">
    <text evidence="2 6">Belongs to the transposase mutator family.</text>
</comment>
<comment type="caution">
    <text evidence="7">The sequence shown here is derived from an EMBL/GenBank/DDBJ whole genome shotgun (WGS) entry which is preliminary data.</text>
</comment>
<accession>A0A833IZS0</accession>
<comment type="function">
    <text evidence="1 6">Required for the transposition of the insertion element.</text>
</comment>
<dbReference type="GO" id="GO:0006313">
    <property type="term" value="P:DNA transposition"/>
    <property type="evidence" value="ECO:0007669"/>
    <property type="project" value="UniProtKB-UniRule"/>
</dbReference>
<proteinExistence type="inferred from homology"/>
<sequence>MTDDRVALIEALQKADDGNFLRSIAETVLQILMEADVDGLIGAGRYERSGERSTYRNGHRERSLDTRLGSLNLKIPKLRTGSYFPGFLEPRKTVEKALVAVIQEAWIAGVSTRRVDDLVQAMGLSGISKSSVSKLCKDIDERVNAFLTRPLSGAWPYLWLDATYLKVREGGRIVSVAAIVAVAVDTEGRREIVGLHIGPSEAEVFWTDFLRSLVKRGLAGVQLVVSDAHEGLKAAIRRVLKATWQRCRVHWTRNALAYVPRALDATYLKVREGGRIVSVAAIVAVAVDTEGRREIVGLHIGPSEAEVFWTDFLRSLVKRGLAGVQLVVSDAHEGLKAAIRRVLKATWQRCRVHWTRNALAYVPRAQQTMVAAGLRSAFQQPDQDAARAA</sequence>
<dbReference type="EMBL" id="WEKV01000025">
    <property type="protein sequence ID" value="KAB7781893.1"/>
    <property type="molecule type" value="Genomic_DNA"/>
</dbReference>
<evidence type="ECO:0000256" key="6">
    <source>
        <dbReference type="RuleBase" id="RU365089"/>
    </source>
</evidence>
<name>A0A833IZS0_9HYPH</name>
<keyword evidence="5 6" id="KW-0233">DNA recombination</keyword>
<dbReference type="GO" id="GO:0004803">
    <property type="term" value="F:transposase activity"/>
    <property type="evidence" value="ECO:0007669"/>
    <property type="project" value="UniProtKB-UniRule"/>
</dbReference>
<keyword evidence="6" id="KW-0814">Transposable element</keyword>
<evidence type="ECO:0000256" key="2">
    <source>
        <dbReference type="ARBA" id="ARBA00010961"/>
    </source>
</evidence>
<dbReference type="Proteomes" id="UP000469949">
    <property type="component" value="Unassembled WGS sequence"/>
</dbReference>
<organism evidence="7 8">
    <name type="scientific">Methylorubrum populi</name>
    <dbReference type="NCBI Taxonomy" id="223967"/>
    <lineage>
        <taxon>Bacteria</taxon>
        <taxon>Pseudomonadati</taxon>
        <taxon>Pseudomonadota</taxon>
        <taxon>Alphaproteobacteria</taxon>
        <taxon>Hyphomicrobiales</taxon>
        <taxon>Methylobacteriaceae</taxon>
        <taxon>Methylorubrum</taxon>
    </lineage>
</organism>
<dbReference type="Pfam" id="PF00872">
    <property type="entry name" value="Transposase_mut"/>
    <property type="match status" value="2"/>
</dbReference>
<keyword evidence="4 6" id="KW-0238">DNA-binding</keyword>
<dbReference type="PANTHER" id="PTHR33217">
    <property type="entry name" value="TRANSPOSASE FOR INSERTION SEQUENCE ELEMENT IS1081"/>
    <property type="match status" value="1"/>
</dbReference>
<dbReference type="PANTHER" id="PTHR33217:SF7">
    <property type="entry name" value="TRANSPOSASE FOR INSERTION SEQUENCE ELEMENT IS1081"/>
    <property type="match status" value="1"/>
</dbReference>
<reference evidence="7 8" key="1">
    <citation type="submission" date="2019-10" db="EMBL/GenBank/DDBJ databases">
        <title>Draft Genome Sequence of the Caffeine Degrading Methylotroph Methylorubrum populi PINKEL.</title>
        <authorList>
            <person name="Dawson S.C."/>
            <person name="Zhang X."/>
            <person name="Wright M.E."/>
            <person name="Sharma G."/>
            <person name="Langner J.T."/>
            <person name="Ditty J.L."/>
            <person name="Subuyuj G.A."/>
        </authorList>
    </citation>
    <scope>NUCLEOTIDE SEQUENCE [LARGE SCALE GENOMIC DNA]</scope>
    <source>
        <strain evidence="7 8">Pinkel</strain>
    </source>
</reference>
<dbReference type="RefSeq" id="WP_425515137.1">
    <property type="nucleotide sequence ID" value="NZ_WEKV01000025.1"/>
</dbReference>
<evidence type="ECO:0000256" key="1">
    <source>
        <dbReference type="ARBA" id="ARBA00002190"/>
    </source>
</evidence>
<dbReference type="AlphaFoldDB" id="A0A833IZS0"/>
<evidence type="ECO:0000256" key="5">
    <source>
        <dbReference type="ARBA" id="ARBA00023172"/>
    </source>
</evidence>
<evidence type="ECO:0000313" key="7">
    <source>
        <dbReference type="EMBL" id="KAB7781893.1"/>
    </source>
</evidence>
<evidence type="ECO:0000256" key="3">
    <source>
        <dbReference type="ARBA" id="ARBA00022578"/>
    </source>
</evidence>